<sequence>MPRKPWLIECDKPSYHVLKWIGGGGFGQVFKVLRNGQVRDNHMNSPYEQNAEAALDEYDHMKALRGAPHIATLHDGLEFNRKTNTLSFFMDYYRGKDLDR</sequence>
<name>A0A9W8X834_9PLEO</name>
<keyword evidence="3" id="KW-1185">Reference proteome</keyword>
<organism evidence="2 3">
    <name type="scientific">Didymella glomerata</name>
    <dbReference type="NCBI Taxonomy" id="749621"/>
    <lineage>
        <taxon>Eukaryota</taxon>
        <taxon>Fungi</taxon>
        <taxon>Dikarya</taxon>
        <taxon>Ascomycota</taxon>
        <taxon>Pezizomycotina</taxon>
        <taxon>Dothideomycetes</taxon>
        <taxon>Pleosporomycetidae</taxon>
        <taxon>Pleosporales</taxon>
        <taxon>Pleosporineae</taxon>
        <taxon>Didymellaceae</taxon>
        <taxon>Didymella</taxon>
    </lineage>
</organism>
<dbReference type="GO" id="GO:0004672">
    <property type="term" value="F:protein kinase activity"/>
    <property type="evidence" value="ECO:0007669"/>
    <property type="project" value="InterPro"/>
</dbReference>
<evidence type="ECO:0000313" key="2">
    <source>
        <dbReference type="EMBL" id="KAJ4343466.1"/>
    </source>
</evidence>
<proteinExistence type="predicted"/>
<dbReference type="PROSITE" id="PS50011">
    <property type="entry name" value="PROTEIN_KINASE_DOM"/>
    <property type="match status" value="1"/>
</dbReference>
<reference evidence="2" key="1">
    <citation type="submission" date="2022-10" db="EMBL/GenBank/DDBJ databases">
        <title>Tapping the CABI collections for fungal endophytes: first genome assemblies for Collariella, Neodidymelliopsis, Ascochyta clinopodiicola, Didymella pomorum, Didymosphaeria variabile, Neocosmospora piperis and Neocucurbitaria cava.</title>
        <authorList>
            <person name="Hill R."/>
        </authorList>
    </citation>
    <scope>NUCLEOTIDE SEQUENCE</scope>
    <source>
        <strain evidence="2">IMI 360193</strain>
    </source>
</reference>
<comment type="caution">
    <text evidence="2">The sequence shown here is derived from an EMBL/GenBank/DDBJ whole genome shotgun (WGS) entry which is preliminary data.</text>
</comment>
<dbReference type="Proteomes" id="UP001140562">
    <property type="component" value="Unassembled WGS sequence"/>
</dbReference>
<accession>A0A9W8X834</accession>
<dbReference type="SUPFAM" id="SSF56112">
    <property type="entry name" value="Protein kinase-like (PK-like)"/>
    <property type="match status" value="1"/>
</dbReference>
<dbReference type="OrthoDB" id="310217at2759"/>
<feature type="domain" description="Protein kinase" evidence="1">
    <location>
        <begin position="15"/>
        <end position="100"/>
    </location>
</feature>
<dbReference type="EMBL" id="JAPEUV010000002">
    <property type="protein sequence ID" value="KAJ4343466.1"/>
    <property type="molecule type" value="Genomic_DNA"/>
</dbReference>
<gene>
    <name evidence="2" type="ORF">N0V87_000232</name>
</gene>
<dbReference type="GO" id="GO:0005524">
    <property type="term" value="F:ATP binding"/>
    <property type="evidence" value="ECO:0007669"/>
    <property type="project" value="InterPro"/>
</dbReference>
<dbReference type="Gene3D" id="1.10.510.10">
    <property type="entry name" value="Transferase(Phosphotransferase) domain 1"/>
    <property type="match status" value="1"/>
</dbReference>
<dbReference type="AlphaFoldDB" id="A0A9W8X834"/>
<evidence type="ECO:0000259" key="1">
    <source>
        <dbReference type="PROSITE" id="PS50011"/>
    </source>
</evidence>
<protein>
    <recommendedName>
        <fullName evidence="1">Protein kinase domain-containing protein</fullName>
    </recommendedName>
</protein>
<dbReference type="InterPro" id="IPR000719">
    <property type="entry name" value="Prot_kinase_dom"/>
</dbReference>
<dbReference type="InterPro" id="IPR011009">
    <property type="entry name" value="Kinase-like_dom_sf"/>
</dbReference>
<evidence type="ECO:0000313" key="3">
    <source>
        <dbReference type="Proteomes" id="UP001140562"/>
    </source>
</evidence>